<dbReference type="InterPro" id="IPR050330">
    <property type="entry name" value="Bact_OuterMem_StrucFunc"/>
</dbReference>
<dbReference type="PANTHER" id="PTHR30329:SF21">
    <property type="entry name" value="LIPOPROTEIN YIAD-RELATED"/>
    <property type="match status" value="1"/>
</dbReference>
<evidence type="ECO:0000313" key="7">
    <source>
        <dbReference type="EMBL" id="MCV2874056.1"/>
    </source>
</evidence>
<feature type="region of interest" description="Disordered" evidence="5">
    <location>
        <begin position="616"/>
        <end position="655"/>
    </location>
</feature>
<accession>A0ABT2ZSC6</accession>
<dbReference type="InterPro" id="IPR006665">
    <property type="entry name" value="OmpA-like"/>
</dbReference>
<evidence type="ECO:0000256" key="2">
    <source>
        <dbReference type="ARBA" id="ARBA00023136"/>
    </source>
</evidence>
<keyword evidence="8" id="KW-1185">Reference proteome</keyword>
<dbReference type="PROSITE" id="PS51123">
    <property type="entry name" value="OMPA_2"/>
    <property type="match status" value="1"/>
</dbReference>
<name>A0ABT2ZSC6_9RHOB</name>
<gene>
    <name evidence="7" type="ORF">OEZ71_17300</name>
</gene>
<sequence>MRLQLPKTFSLPSQLPVRAIGPAAFALAGLLSIAAASWTAGIVERRSAEGVEQALATAGHNWTEVATDGLQVTLSGIAPTEAARFRALSVAGTIVDADRLVDAMEVAAADALKAPDFTIEILRNGDGISLIGLVPQGPGHEEIVESLTELVGEGAVTDMLESADHPIPSGWQAAVSFGIDALEDLPRSKISISATEVAVTAISDSAAEKARLESDLRRKAPRGLRLALDISAPRPVITPFTLRFLIDGDGARFDACSADSDRARERILAAATDAGATGKIACTIGLGVPTPAWAEAVTMGLAAMKEIGAGSITYSDADISLIAAETVDPAVFDKVVGELESNLPEVFSLHAVLTPKAETPEGTEGPKEFVAKLDAEGRLEMRGRLGDDLSREAVESFARARFGTASVHAATRLDPEMPVGWPLRVLTAIEALGELESGEVTVQPGIIRLSGVTGSTTASDAIARILSDKLGETQQYDLDIRYDEKLDPLLGLPTAEECVADINGFLAAHKINFEPGSAQITRDAADTLDKIAERMKDCADFEMEIGGHTDSQGREEMNLDLSQKRAEAVIAALMSRRVLTGNLTAVGYGETLPIADNDTEAGREANRRIEVRLLGSEATGDLATVEDGTADAEPSEIAVQTPGPDTVRPKPRPSE</sequence>
<evidence type="ECO:0000259" key="6">
    <source>
        <dbReference type="PROSITE" id="PS51123"/>
    </source>
</evidence>
<dbReference type="Gene3D" id="3.40.1520.20">
    <property type="match status" value="2"/>
</dbReference>
<evidence type="ECO:0000256" key="1">
    <source>
        <dbReference type="ARBA" id="ARBA00004442"/>
    </source>
</evidence>
<dbReference type="InterPro" id="IPR006664">
    <property type="entry name" value="OMP_bac"/>
</dbReference>
<dbReference type="Pfam" id="PF00691">
    <property type="entry name" value="OmpA"/>
    <property type="match status" value="1"/>
</dbReference>
<dbReference type="Gene3D" id="3.30.1330.60">
    <property type="entry name" value="OmpA-like domain"/>
    <property type="match status" value="1"/>
</dbReference>
<evidence type="ECO:0000313" key="8">
    <source>
        <dbReference type="Proteomes" id="UP001652564"/>
    </source>
</evidence>
<dbReference type="PRINTS" id="PR01021">
    <property type="entry name" value="OMPADOMAIN"/>
</dbReference>
<keyword evidence="3" id="KW-0998">Cell outer membrane</keyword>
<dbReference type="Proteomes" id="UP001652564">
    <property type="component" value="Unassembled WGS sequence"/>
</dbReference>
<organism evidence="7 8">
    <name type="scientific">Albidovulum litorale</name>
    <dbReference type="NCBI Taxonomy" id="2984134"/>
    <lineage>
        <taxon>Bacteria</taxon>
        <taxon>Pseudomonadati</taxon>
        <taxon>Pseudomonadota</taxon>
        <taxon>Alphaproteobacteria</taxon>
        <taxon>Rhodobacterales</taxon>
        <taxon>Paracoccaceae</taxon>
        <taxon>Albidovulum</taxon>
    </lineage>
</organism>
<dbReference type="RefSeq" id="WP_263741308.1">
    <property type="nucleotide sequence ID" value="NZ_JAOWKZ010000004.1"/>
</dbReference>
<evidence type="ECO:0000256" key="3">
    <source>
        <dbReference type="ARBA" id="ARBA00023237"/>
    </source>
</evidence>
<evidence type="ECO:0000256" key="4">
    <source>
        <dbReference type="PROSITE-ProRule" id="PRU00473"/>
    </source>
</evidence>
<keyword evidence="2 4" id="KW-0472">Membrane</keyword>
<protein>
    <submittedName>
        <fullName evidence="7">OmpA family protein</fullName>
    </submittedName>
</protein>
<feature type="domain" description="OmpA-like" evidence="6">
    <location>
        <begin position="500"/>
        <end position="617"/>
    </location>
</feature>
<dbReference type="EMBL" id="JAOWKZ010000004">
    <property type="protein sequence ID" value="MCV2874056.1"/>
    <property type="molecule type" value="Genomic_DNA"/>
</dbReference>
<dbReference type="CDD" id="cd07185">
    <property type="entry name" value="OmpA_C-like"/>
    <property type="match status" value="1"/>
</dbReference>
<comment type="caution">
    <text evidence="7">The sequence shown here is derived from an EMBL/GenBank/DDBJ whole genome shotgun (WGS) entry which is preliminary data.</text>
</comment>
<proteinExistence type="predicted"/>
<evidence type="ECO:0000256" key="5">
    <source>
        <dbReference type="SAM" id="MobiDB-lite"/>
    </source>
</evidence>
<dbReference type="SUPFAM" id="SSF103088">
    <property type="entry name" value="OmpA-like"/>
    <property type="match status" value="1"/>
</dbReference>
<comment type="subcellular location">
    <subcellularLocation>
        <location evidence="1">Cell outer membrane</location>
    </subcellularLocation>
</comment>
<reference evidence="7 8" key="1">
    <citation type="submission" date="2022-10" db="EMBL/GenBank/DDBJ databases">
        <title>Defluviimonas sp. nov., isolated from ocean surface sediments.</title>
        <authorList>
            <person name="He W."/>
            <person name="Wang L."/>
            <person name="Zhang D.-F."/>
        </authorList>
    </citation>
    <scope>NUCLEOTIDE SEQUENCE [LARGE SCALE GENOMIC DNA]</scope>
    <source>
        <strain evidence="7 8">WL0050</strain>
    </source>
</reference>
<dbReference type="PANTHER" id="PTHR30329">
    <property type="entry name" value="STATOR ELEMENT OF FLAGELLAR MOTOR COMPLEX"/>
    <property type="match status" value="1"/>
</dbReference>
<dbReference type="InterPro" id="IPR036737">
    <property type="entry name" value="OmpA-like_sf"/>
</dbReference>